<keyword evidence="2" id="KW-0805">Transcription regulation</keyword>
<dbReference type="EMBL" id="JAMYWD010000012">
    <property type="protein sequence ID" value="KAJ4952164.1"/>
    <property type="molecule type" value="Genomic_DNA"/>
</dbReference>
<keyword evidence="2" id="KW-0806">Transcription termination</keyword>
<evidence type="ECO:0000256" key="1">
    <source>
        <dbReference type="ARBA" id="ARBA00007692"/>
    </source>
</evidence>
<evidence type="ECO:0000313" key="4">
    <source>
        <dbReference type="EMBL" id="KAJ4952164.1"/>
    </source>
</evidence>
<dbReference type="InterPro" id="IPR003690">
    <property type="entry name" value="MTERF"/>
</dbReference>
<accession>A0A9Q0GUY8</accession>
<keyword evidence="2" id="KW-0804">Transcription</keyword>
<organism evidence="4 5">
    <name type="scientific">Protea cynaroides</name>
    <dbReference type="NCBI Taxonomy" id="273540"/>
    <lineage>
        <taxon>Eukaryota</taxon>
        <taxon>Viridiplantae</taxon>
        <taxon>Streptophyta</taxon>
        <taxon>Embryophyta</taxon>
        <taxon>Tracheophyta</taxon>
        <taxon>Spermatophyta</taxon>
        <taxon>Magnoliopsida</taxon>
        <taxon>Proteales</taxon>
        <taxon>Proteaceae</taxon>
        <taxon>Protea</taxon>
    </lineage>
</organism>
<keyword evidence="3" id="KW-0809">Transit peptide</keyword>
<name>A0A9Q0GUY8_9MAGN</name>
<dbReference type="Proteomes" id="UP001141806">
    <property type="component" value="Unassembled WGS sequence"/>
</dbReference>
<comment type="similarity">
    <text evidence="1">Belongs to the mTERF family.</text>
</comment>
<evidence type="ECO:0000256" key="2">
    <source>
        <dbReference type="ARBA" id="ARBA00022472"/>
    </source>
</evidence>
<dbReference type="Pfam" id="PF02536">
    <property type="entry name" value="mTERF"/>
    <property type="match status" value="1"/>
</dbReference>
<dbReference type="PANTHER" id="PTHR13068:SF135">
    <property type="entry name" value="TRANSCRIPTION TERMINATION FACTOR MTERF8, CHLOROPLASTIC"/>
    <property type="match status" value="1"/>
</dbReference>
<dbReference type="GO" id="GO:0006353">
    <property type="term" value="P:DNA-templated transcription termination"/>
    <property type="evidence" value="ECO:0007669"/>
    <property type="project" value="UniProtKB-KW"/>
</dbReference>
<dbReference type="GO" id="GO:0003676">
    <property type="term" value="F:nucleic acid binding"/>
    <property type="evidence" value="ECO:0007669"/>
    <property type="project" value="InterPro"/>
</dbReference>
<dbReference type="PANTHER" id="PTHR13068">
    <property type="entry name" value="CGI-12 PROTEIN-RELATED"/>
    <property type="match status" value="1"/>
</dbReference>
<proteinExistence type="inferred from homology"/>
<dbReference type="Gene3D" id="1.25.70.10">
    <property type="entry name" value="Transcription termination factor 3, mitochondrial"/>
    <property type="match status" value="2"/>
</dbReference>
<dbReference type="OrthoDB" id="637682at2759"/>
<dbReference type="SMART" id="SM00733">
    <property type="entry name" value="Mterf"/>
    <property type="match status" value="7"/>
</dbReference>
<protein>
    <recommendedName>
        <fullName evidence="6">Transcription termination factor MTERF8, chloroplastic</fullName>
    </recommendedName>
</protein>
<sequence length="489" mass="55608">MTVTLSISSSAIFFPQEQCRCVTRFGRKKGLLQKPFSAVASFRASPKLVIKCRNSSSSSSSSNIVMVWGSFFSLFQEFGVEEGQTQLLLDKNPSLRFASLESLRSRLRSLQSAGIDGFALCRLIAKRADILTAEQIGALLCYMRDDLKGQIKPVKLERLLTYTEPQFFVGFAEKVEMLFNHGIPREELPHVLNNVNLIKVFCHKPAKEIERTILYLNHFGGVDLIVRRPALLNLDLKTQLIPRIMFFTELSGGDESATGAVLRKLPSVLAYSTEHLRSHAEFFRSSVGLTDPEIFKIVLVYPNVFSVSKARKLRPRVEFLKQCGLNSMDIFRFLIKAPLFLSLSFKENLCTKLGFLVKIGYKYRTKELALALGAATRTSCENLQKVIMVFLSYGLSYDDIVSMSKKHPQILQYNYESLEKKMEYLIEEMGREIGELLAFPAFLGYKLDDRIKHRYEEKKKLIGEGMSLNKLLSVSTERFSKKRKNPVPI</sequence>
<evidence type="ECO:0000256" key="3">
    <source>
        <dbReference type="ARBA" id="ARBA00022946"/>
    </source>
</evidence>
<evidence type="ECO:0000313" key="5">
    <source>
        <dbReference type="Proteomes" id="UP001141806"/>
    </source>
</evidence>
<dbReference type="AlphaFoldDB" id="A0A9Q0GUY8"/>
<keyword evidence="5" id="KW-1185">Reference proteome</keyword>
<comment type="caution">
    <text evidence="4">The sequence shown here is derived from an EMBL/GenBank/DDBJ whole genome shotgun (WGS) entry which is preliminary data.</text>
</comment>
<dbReference type="InterPro" id="IPR038538">
    <property type="entry name" value="MTERF_sf"/>
</dbReference>
<gene>
    <name evidence="4" type="ORF">NE237_028996</name>
</gene>
<evidence type="ECO:0008006" key="6">
    <source>
        <dbReference type="Google" id="ProtNLM"/>
    </source>
</evidence>
<reference evidence="4" key="1">
    <citation type="journal article" date="2023" name="Plant J.">
        <title>The genome of the king protea, Protea cynaroides.</title>
        <authorList>
            <person name="Chang J."/>
            <person name="Duong T.A."/>
            <person name="Schoeman C."/>
            <person name="Ma X."/>
            <person name="Roodt D."/>
            <person name="Barker N."/>
            <person name="Li Z."/>
            <person name="Van de Peer Y."/>
            <person name="Mizrachi E."/>
        </authorList>
    </citation>
    <scope>NUCLEOTIDE SEQUENCE</scope>
    <source>
        <tissue evidence="4">Young leaves</tissue>
    </source>
</reference>